<name>A0AAV2DK10_9ROSI</name>
<proteinExistence type="predicted"/>
<dbReference type="InterPro" id="IPR000477">
    <property type="entry name" value="RT_dom"/>
</dbReference>
<protein>
    <recommendedName>
        <fullName evidence="1">Reverse transcriptase domain-containing protein</fullName>
    </recommendedName>
</protein>
<dbReference type="Pfam" id="PF13966">
    <property type="entry name" value="zf-RVT"/>
    <property type="match status" value="1"/>
</dbReference>
<evidence type="ECO:0000259" key="1">
    <source>
        <dbReference type="PROSITE" id="PS50878"/>
    </source>
</evidence>
<dbReference type="InterPro" id="IPR026960">
    <property type="entry name" value="RVT-Znf"/>
</dbReference>
<evidence type="ECO:0000313" key="3">
    <source>
        <dbReference type="Proteomes" id="UP001497516"/>
    </source>
</evidence>
<evidence type="ECO:0000313" key="2">
    <source>
        <dbReference type="EMBL" id="CAL1374304.1"/>
    </source>
</evidence>
<accession>A0AAV2DK10</accession>
<dbReference type="InterPro" id="IPR036397">
    <property type="entry name" value="RNaseH_sf"/>
</dbReference>
<reference evidence="2 3" key="1">
    <citation type="submission" date="2024-04" db="EMBL/GenBank/DDBJ databases">
        <authorList>
            <person name="Fracassetti M."/>
        </authorList>
    </citation>
    <scope>NUCLEOTIDE SEQUENCE [LARGE SCALE GENOMIC DNA]</scope>
</reference>
<dbReference type="SUPFAM" id="SSF56672">
    <property type="entry name" value="DNA/RNA polymerases"/>
    <property type="match status" value="1"/>
</dbReference>
<dbReference type="Proteomes" id="UP001497516">
    <property type="component" value="Chromosome 3"/>
</dbReference>
<dbReference type="EMBL" id="OZ034816">
    <property type="protein sequence ID" value="CAL1374304.1"/>
    <property type="molecule type" value="Genomic_DNA"/>
</dbReference>
<dbReference type="InterPro" id="IPR043502">
    <property type="entry name" value="DNA/RNA_pol_sf"/>
</dbReference>
<dbReference type="PANTHER" id="PTHR33116">
    <property type="entry name" value="REVERSE TRANSCRIPTASE ZINC-BINDING DOMAIN-CONTAINING PROTEIN-RELATED-RELATED"/>
    <property type="match status" value="1"/>
</dbReference>
<dbReference type="AlphaFoldDB" id="A0AAV2DK10"/>
<dbReference type="Pfam" id="PF13456">
    <property type="entry name" value="RVT_3"/>
    <property type="match status" value="1"/>
</dbReference>
<dbReference type="InterPro" id="IPR044730">
    <property type="entry name" value="RNase_H-like_dom_plant"/>
</dbReference>
<dbReference type="InterPro" id="IPR002156">
    <property type="entry name" value="RNaseH_domain"/>
</dbReference>
<keyword evidence="3" id="KW-1185">Reference proteome</keyword>
<sequence length="802" mass="91459">MKRRQKGKIGHFAAKIDMAKAHDRVEWSFLEGAMRKMGFAEAWVQKIMVCVRSVTYSILVNGNQSAAISPGRGIRQGDPLSPYLFLLCAEGLSAYTEKAVQEKRLHGLQPAAGAPVISHLFFADDSIFFARATQQECIILKEILSDYERESGQLVSFQKSEVSFSKNVSPHNKLIIGGTLGMSIVEKHEKYLGLATTAGRSKKELFSGLVDRVRKKLKGWKERVMSVAAREVLIKSVVQAQLSYAMSVFKIPEGILEQVHSLMTTFWWGQKGSERRVHWIRREELVCPKMEGGMGFRDMKGFNLALLAKQLWNLYQRPESLIARILRAKYHKRSSILEANVGHNPSFVWRSLFTAQEFLHRGLRWRIGNGDSVRIWGDKWIPHKEIQYVTSSPRGLPVDARVSDLIDPITEVWDLPTLEKCFPAEMIQTVLQIPLRGFHERDKLIWSSSKDGNYTVKDGYHVWLQQFKVEEGVEPAGDEGVWKKLWAAKVAPKVKIFLWKFARNVLPTGDHISGKSQRWGDQCPFCNLKETQLHFFGDCSWTSRIWRASDLADCFEYQPALNCFQWLQQVMDRVDDEKLGRWSVLLWFLWKERNAQMFNGVKVPEEEITTRAWSFFDDYQRHQQLHPIQQEEKEMSEGWKKPGLGSHKINTDVGVDEADGIRLGVVIRDSGGKFLLSATKRVHGSFEVEMGEALAAEYGMQLALQFAITHPILESDCLPLIQKIDAAASIHTEIGVICRNIRHIFNEIGQGSWNHVRRMANEAAHIMAHSRDLSSNAIVWLDNPPPCLVHQLQLDNAMADSD</sequence>
<dbReference type="GO" id="GO:0003676">
    <property type="term" value="F:nucleic acid binding"/>
    <property type="evidence" value="ECO:0007669"/>
    <property type="project" value="InterPro"/>
</dbReference>
<organism evidence="2 3">
    <name type="scientific">Linum trigynum</name>
    <dbReference type="NCBI Taxonomy" id="586398"/>
    <lineage>
        <taxon>Eukaryota</taxon>
        <taxon>Viridiplantae</taxon>
        <taxon>Streptophyta</taxon>
        <taxon>Embryophyta</taxon>
        <taxon>Tracheophyta</taxon>
        <taxon>Spermatophyta</taxon>
        <taxon>Magnoliopsida</taxon>
        <taxon>eudicotyledons</taxon>
        <taxon>Gunneridae</taxon>
        <taxon>Pentapetalae</taxon>
        <taxon>rosids</taxon>
        <taxon>fabids</taxon>
        <taxon>Malpighiales</taxon>
        <taxon>Linaceae</taxon>
        <taxon>Linum</taxon>
    </lineage>
</organism>
<dbReference type="PANTHER" id="PTHR33116:SF86">
    <property type="entry name" value="REVERSE TRANSCRIPTASE DOMAIN-CONTAINING PROTEIN"/>
    <property type="match status" value="1"/>
</dbReference>
<dbReference type="Pfam" id="PF00078">
    <property type="entry name" value="RVT_1"/>
    <property type="match status" value="1"/>
</dbReference>
<feature type="domain" description="Reverse transcriptase" evidence="1">
    <location>
        <begin position="1"/>
        <end position="196"/>
    </location>
</feature>
<dbReference type="GO" id="GO:0004523">
    <property type="term" value="F:RNA-DNA hybrid ribonuclease activity"/>
    <property type="evidence" value="ECO:0007669"/>
    <property type="project" value="InterPro"/>
</dbReference>
<gene>
    <name evidence="2" type="ORF">LTRI10_LOCUS16176</name>
</gene>
<dbReference type="PROSITE" id="PS50878">
    <property type="entry name" value="RT_POL"/>
    <property type="match status" value="1"/>
</dbReference>
<dbReference type="CDD" id="cd06222">
    <property type="entry name" value="RNase_H_like"/>
    <property type="match status" value="1"/>
</dbReference>
<dbReference type="Gene3D" id="3.30.420.10">
    <property type="entry name" value="Ribonuclease H-like superfamily/Ribonuclease H"/>
    <property type="match status" value="1"/>
</dbReference>